<feature type="region of interest" description="Disordered" evidence="6">
    <location>
        <begin position="1019"/>
        <end position="1040"/>
    </location>
</feature>
<dbReference type="PANTHER" id="PTHR23302:SF40">
    <property type="entry name" value="TRANSMEMBRANE CHANNEL-LIKE PROTEIN"/>
    <property type="match status" value="1"/>
</dbReference>
<feature type="transmembrane region" description="Helical" evidence="7">
    <location>
        <begin position="337"/>
        <end position="355"/>
    </location>
</feature>
<feature type="compositionally biased region" description="Low complexity" evidence="6">
    <location>
        <begin position="10"/>
        <end position="41"/>
    </location>
</feature>
<dbReference type="STRING" id="1965070.A0A3S4QW62"/>
<keyword evidence="5 7" id="KW-0472">Membrane</keyword>
<organism evidence="9 10">
    <name type="scientific">Dinothrombium tinctorium</name>
    <dbReference type="NCBI Taxonomy" id="1965070"/>
    <lineage>
        <taxon>Eukaryota</taxon>
        <taxon>Metazoa</taxon>
        <taxon>Ecdysozoa</taxon>
        <taxon>Arthropoda</taxon>
        <taxon>Chelicerata</taxon>
        <taxon>Arachnida</taxon>
        <taxon>Acari</taxon>
        <taxon>Acariformes</taxon>
        <taxon>Trombidiformes</taxon>
        <taxon>Prostigmata</taxon>
        <taxon>Anystina</taxon>
        <taxon>Parasitengona</taxon>
        <taxon>Trombidioidea</taxon>
        <taxon>Trombidiidae</taxon>
        <taxon>Dinothrombium</taxon>
    </lineage>
</organism>
<feature type="transmembrane region" description="Helical" evidence="7">
    <location>
        <begin position="919"/>
        <end position="942"/>
    </location>
</feature>
<evidence type="ECO:0000313" key="9">
    <source>
        <dbReference type="EMBL" id="RWS08508.1"/>
    </source>
</evidence>
<dbReference type="GO" id="GO:0008381">
    <property type="term" value="F:mechanosensitive monoatomic ion channel activity"/>
    <property type="evidence" value="ECO:0007669"/>
    <property type="project" value="TreeGrafter"/>
</dbReference>
<evidence type="ECO:0000256" key="6">
    <source>
        <dbReference type="SAM" id="MobiDB-lite"/>
    </source>
</evidence>
<proteinExistence type="inferred from homology"/>
<feature type="transmembrane region" description="Helical" evidence="7">
    <location>
        <begin position="501"/>
        <end position="521"/>
    </location>
</feature>
<gene>
    <name evidence="9" type="ORF">B4U79_15974</name>
</gene>
<evidence type="ECO:0000256" key="4">
    <source>
        <dbReference type="ARBA" id="ARBA00022989"/>
    </source>
</evidence>
<dbReference type="GO" id="GO:0005886">
    <property type="term" value="C:plasma membrane"/>
    <property type="evidence" value="ECO:0007669"/>
    <property type="project" value="InterPro"/>
</dbReference>
<feature type="transmembrane region" description="Helical" evidence="7">
    <location>
        <begin position="251"/>
        <end position="278"/>
    </location>
</feature>
<feature type="domain" description="TMC" evidence="8">
    <location>
        <begin position="784"/>
        <end position="914"/>
    </location>
</feature>
<evidence type="ECO:0000256" key="7">
    <source>
        <dbReference type="SAM" id="Phobius"/>
    </source>
</evidence>
<feature type="region of interest" description="Disordered" evidence="6">
    <location>
        <begin position="1"/>
        <end position="112"/>
    </location>
</feature>
<sequence length="1071" mass="120958">MEEDGEKATSNESNPPANSDPSSNPSSSVPPTNTPSEETPTNPTPSEPINNPDESRAASPVHSPTEIQTPPAYTPQRRRSSLIPPDMPPETELISMSKRRSGSRSPRRGSQAFLIGEDTIIMQLDSGKRRLSSFCTTSSNDETIITVEDTLTDEEILETLRAHKQIVANIKTQNWPMHKKLKILRRAKLYIKKHEGDLKQSKQAKDIVATYRAYIEKTINRLKREIDNLIVILTPWELRIKKIESQFGSVVASYFIFLRWVFWINTLISIFICCFIMVPEVLIQPVDKTGMRKEIEDSEHALDLKTIWEFGGYLKYSPIFYGYYSNVEEMKGYRLPLAYFLTLLVLYMFSFFCILRQMAKNARTSRVSTKEDEYVFTWKLYTGWDYMIGNSETAHNKMASTALGFKEVILEEKEKSKVENDWKLILRRIIANILVLILLISSAYAVYLVVERSQNMPPNSGWIRENEVTLVVAGISNVFPNLFNIIALLEDHHPRIQLRWQLARILVLNMLNLYTLMFSLFGKVDETTKDLNKVKKNMTIEKAERLGLQIDAEVSFTGVSARVKRHDGRYKIPSCDSCDLSTQSSPIAVEYEFEEGYEGRFSHRQRSKTTAKSTVIDPGGGPATDTIVSTPITISLALSTTRKSISNPFRNKTLPTTKTNEKPTTTGTTYTFRSTTKPKSTVTSTTATASSTISTILQTTSTKKSTNPSKTSSNPRPLTTSTTKKEPVEISSVSTTITIDVKTTKPTAVPRDCPGANNFTNIKIVPEDLENITAELRKNLSDLCWETSFGQELTKLTVMDLGVLALTNVLIGDFLRALIVRSATNRINLQSNRYCNHRACFFWDLEQKFPGYSDFQIAENIVHLANNQGMVWLGMFFSPGLPAINTIKLCVLMYLRSWAVLSCNIPHETVFKASGSNNFYCALLLLMLFICTLPVGYAIVWLEPSWHCGPFSDYDRMYHVFTRYLESKLPNTVNRVIEYLTSPGAVIPLILLLVLIIYYLVATLGSLRESNNDLKNQLRREKDVPEITNKPEAGSEQPVVNGIEKKHVRISEEVSTSDKAKLLQNISSVSD</sequence>
<dbReference type="Pfam" id="PF07810">
    <property type="entry name" value="TMC"/>
    <property type="match status" value="1"/>
</dbReference>
<feature type="compositionally biased region" description="Low complexity" evidence="6">
    <location>
        <begin position="652"/>
        <end position="715"/>
    </location>
</feature>
<comment type="similarity">
    <text evidence="2">Belongs to the TMC family.</text>
</comment>
<feature type="region of interest" description="Disordered" evidence="6">
    <location>
        <begin position="600"/>
        <end position="627"/>
    </location>
</feature>
<comment type="subcellular location">
    <subcellularLocation>
        <location evidence="1">Membrane</location>
        <topology evidence="1">Multi-pass membrane protein</topology>
    </subcellularLocation>
</comment>
<feature type="compositionally biased region" description="Basic residues" evidence="6">
    <location>
        <begin position="97"/>
        <end position="107"/>
    </location>
</feature>
<comment type="caution">
    <text evidence="9">The sequence shown here is derived from an EMBL/GenBank/DDBJ whole genome shotgun (WGS) entry which is preliminary data.</text>
</comment>
<dbReference type="InterPro" id="IPR012496">
    <property type="entry name" value="TMC_dom"/>
</dbReference>
<name>A0A3S4QW62_9ACAR</name>
<evidence type="ECO:0000256" key="1">
    <source>
        <dbReference type="ARBA" id="ARBA00004141"/>
    </source>
</evidence>
<dbReference type="PANTHER" id="PTHR23302">
    <property type="entry name" value="TRANSMEMBRANE CHANNEL-RELATED"/>
    <property type="match status" value="1"/>
</dbReference>
<protein>
    <submittedName>
        <fullName evidence="9">Transmembrane channel-like protein 3</fullName>
    </submittedName>
</protein>
<evidence type="ECO:0000259" key="8">
    <source>
        <dbReference type="Pfam" id="PF07810"/>
    </source>
</evidence>
<accession>A0A3S4QW62</accession>
<evidence type="ECO:0000313" key="10">
    <source>
        <dbReference type="Proteomes" id="UP000285301"/>
    </source>
</evidence>
<dbReference type="Proteomes" id="UP000285301">
    <property type="component" value="Unassembled WGS sequence"/>
</dbReference>
<evidence type="ECO:0000256" key="2">
    <source>
        <dbReference type="ARBA" id="ARBA00006510"/>
    </source>
</evidence>
<keyword evidence="3 7" id="KW-0812">Transmembrane</keyword>
<feature type="transmembrane region" description="Helical" evidence="7">
    <location>
        <begin position="429"/>
        <end position="450"/>
    </location>
</feature>
<dbReference type="InterPro" id="IPR038900">
    <property type="entry name" value="TMC"/>
</dbReference>
<dbReference type="OrthoDB" id="5831905at2759"/>
<feature type="region of interest" description="Disordered" evidence="6">
    <location>
        <begin position="646"/>
        <end position="727"/>
    </location>
</feature>
<feature type="transmembrane region" description="Helical" evidence="7">
    <location>
        <begin position="470"/>
        <end position="489"/>
    </location>
</feature>
<feature type="transmembrane region" description="Helical" evidence="7">
    <location>
        <begin position="985"/>
        <end position="1007"/>
    </location>
</feature>
<keyword evidence="10" id="KW-1185">Reference proteome</keyword>
<evidence type="ECO:0000256" key="3">
    <source>
        <dbReference type="ARBA" id="ARBA00022692"/>
    </source>
</evidence>
<dbReference type="AlphaFoldDB" id="A0A3S4QW62"/>
<dbReference type="EMBL" id="NCKU01002937">
    <property type="protein sequence ID" value="RWS08508.1"/>
    <property type="molecule type" value="Genomic_DNA"/>
</dbReference>
<keyword evidence="4 7" id="KW-1133">Transmembrane helix</keyword>
<evidence type="ECO:0000256" key="5">
    <source>
        <dbReference type="ARBA" id="ARBA00023136"/>
    </source>
</evidence>
<reference evidence="9 10" key="1">
    <citation type="journal article" date="2018" name="Gigascience">
        <title>Genomes of trombidid mites reveal novel predicted allergens and laterally-transferred genes associated with secondary metabolism.</title>
        <authorList>
            <person name="Dong X."/>
            <person name="Chaisiri K."/>
            <person name="Xia D."/>
            <person name="Armstrong S.D."/>
            <person name="Fang Y."/>
            <person name="Donnelly M.J."/>
            <person name="Kadowaki T."/>
            <person name="McGarry J.W."/>
            <person name="Darby A.C."/>
            <person name="Makepeace B.L."/>
        </authorList>
    </citation>
    <scope>NUCLEOTIDE SEQUENCE [LARGE SCALE GENOMIC DNA]</scope>
    <source>
        <strain evidence="9">UoL-WK</strain>
    </source>
</reference>